<dbReference type="HOGENOM" id="CLU_890680_0_0_10"/>
<accession>A5FFH2</accession>
<sequence length="312" mass="36287">MKKSVWQNSHSGKQPIRVLKHNLTTRLVNRNKEYIESLQSSSILDEKIQYHDQNLPLNNRQGPFIYENGLINIHETFLSYIWINCYYFVVLHEEKYALPNLIDKGEMESRPYSDELLSEAEDLFSYALTLVTGFTDWDKETLPNPEYFDEESPQGNYILHVNDLFVEVLNFILYHETAHAEFQHIKKIKEGKLSNEEIKDLEIEADSRAIELLIQNSKNRQKAEIAIAMGLASILFIKNSLKGGSTHPDVDQRIENAIEILQPSEDSEIWTTLCLFIKTWDRQYGLGLIENRICTTIKDVFYDLLEQAKKIG</sequence>
<dbReference type="KEGG" id="fjo:Fjoh_3032"/>
<dbReference type="InterPro" id="IPR019504">
    <property type="entry name" value="Peptidase_U49_Lit_pept"/>
</dbReference>
<reference evidence="1 2" key="1">
    <citation type="journal article" date="2009" name="Appl. Environ. Microbiol.">
        <title>Novel features of the polysaccharide-digesting gliding bacterium Flavobacterium johnsoniae as revealed by genome sequence analysis.</title>
        <authorList>
            <person name="McBride M.J."/>
            <person name="Xie G."/>
            <person name="Martens E.C."/>
            <person name="Lapidus A."/>
            <person name="Henrissat B."/>
            <person name="Rhodes R.G."/>
            <person name="Goltsman E."/>
            <person name="Wang W."/>
            <person name="Xu J."/>
            <person name="Hunnicutt D.W."/>
            <person name="Staroscik A.M."/>
            <person name="Hoover T.R."/>
            <person name="Cheng Y.Q."/>
            <person name="Stein J.L."/>
        </authorList>
    </citation>
    <scope>NUCLEOTIDE SEQUENCE [LARGE SCALE GENOMIC DNA]</scope>
    <source>
        <strain evidence="2">ATCC 17061 / DSM 2064 / JCM 8514 / BCRC 14874 / CCUG 350202 / NBRC 14942 / NCIMB 11054 / UW101</strain>
    </source>
</reference>
<dbReference type="GeneID" id="31765944"/>
<dbReference type="OrthoDB" id="1094383at2"/>
<dbReference type="NCBIfam" id="NF007238">
    <property type="entry name" value="PRK09672.1"/>
    <property type="match status" value="1"/>
</dbReference>
<dbReference type="Proteomes" id="UP000006694">
    <property type="component" value="Chromosome"/>
</dbReference>
<dbReference type="RefSeq" id="WP_012025068.1">
    <property type="nucleotide sequence ID" value="NC_009441.1"/>
</dbReference>
<evidence type="ECO:0000313" key="1">
    <source>
        <dbReference type="EMBL" id="ABQ06053.1"/>
    </source>
</evidence>
<dbReference type="eggNOG" id="ENOG5033G61">
    <property type="taxonomic scope" value="Bacteria"/>
</dbReference>
<proteinExistence type="predicted"/>
<keyword evidence="2" id="KW-1185">Reference proteome</keyword>
<dbReference type="Pfam" id="PF10463">
    <property type="entry name" value="Peptidase_U49"/>
    <property type="match status" value="1"/>
</dbReference>
<evidence type="ECO:0008006" key="3">
    <source>
        <dbReference type="Google" id="ProtNLM"/>
    </source>
</evidence>
<dbReference type="EMBL" id="CP000685">
    <property type="protein sequence ID" value="ABQ06053.1"/>
    <property type="molecule type" value="Genomic_DNA"/>
</dbReference>
<dbReference type="STRING" id="376686.Fjoh_3032"/>
<name>A5FFH2_FLAJ1</name>
<organism evidence="1 2">
    <name type="scientific">Flavobacterium johnsoniae (strain ATCC 17061 / DSM 2064 / JCM 8514 / BCRC 14874 / CCUG 350202 / NBRC 14942 / NCIMB 11054 / UW101)</name>
    <name type="common">Cytophaga johnsonae</name>
    <dbReference type="NCBI Taxonomy" id="376686"/>
    <lineage>
        <taxon>Bacteria</taxon>
        <taxon>Pseudomonadati</taxon>
        <taxon>Bacteroidota</taxon>
        <taxon>Flavobacteriia</taxon>
        <taxon>Flavobacteriales</taxon>
        <taxon>Flavobacteriaceae</taxon>
        <taxon>Flavobacterium</taxon>
    </lineage>
</organism>
<gene>
    <name evidence="1" type="ordered locus">Fjoh_3032</name>
</gene>
<evidence type="ECO:0000313" key="2">
    <source>
        <dbReference type="Proteomes" id="UP000006694"/>
    </source>
</evidence>
<dbReference type="AlphaFoldDB" id="A5FFH2"/>
<protein>
    <recommendedName>
        <fullName evidence="3">Peptidase U49-like protein</fullName>
    </recommendedName>
</protein>